<proteinExistence type="predicted"/>
<dbReference type="EMBL" id="QRVK01000008">
    <property type="protein sequence ID" value="RGS43304.1"/>
    <property type="molecule type" value="Genomic_DNA"/>
</dbReference>
<name>A0A412ITB2_9FIRM</name>
<feature type="transmembrane region" description="Helical" evidence="1">
    <location>
        <begin position="294"/>
        <end position="313"/>
    </location>
</feature>
<gene>
    <name evidence="2" type="ORF">DWX94_05370</name>
</gene>
<organism evidence="2 3">
    <name type="scientific">Coprococcus eutactus</name>
    <dbReference type="NCBI Taxonomy" id="33043"/>
    <lineage>
        <taxon>Bacteria</taxon>
        <taxon>Bacillati</taxon>
        <taxon>Bacillota</taxon>
        <taxon>Clostridia</taxon>
        <taxon>Lachnospirales</taxon>
        <taxon>Lachnospiraceae</taxon>
        <taxon>Coprococcus</taxon>
    </lineage>
</organism>
<keyword evidence="1" id="KW-1133">Transmembrane helix</keyword>
<dbReference type="InterPro" id="IPR013783">
    <property type="entry name" value="Ig-like_fold"/>
</dbReference>
<dbReference type="PANTHER" id="PTHR35902:SF3">
    <property type="entry name" value="NPCBM-ASSOCIATED, NEW3 DOMAIN OF ALPHA-GALACTOSIDASE"/>
    <property type="match status" value="1"/>
</dbReference>
<dbReference type="Gene3D" id="2.60.40.10">
    <property type="entry name" value="Immunoglobulins"/>
    <property type="match status" value="1"/>
</dbReference>
<keyword evidence="1" id="KW-0812">Transmembrane</keyword>
<dbReference type="Proteomes" id="UP000283295">
    <property type="component" value="Unassembled WGS sequence"/>
</dbReference>
<dbReference type="OrthoDB" id="1704454at2"/>
<comment type="caution">
    <text evidence="2">The sequence shown here is derived from an EMBL/GenBank/DDBJ whole genome shotgun (WGS) entry which is preliminary data.</text>
</comment>
<evidence type="ECO:0000256" key="1">
    <source>
        <dbReference type="SAM" id="Phobius"/>
    </source>
</evidence>
<reference evidence="2 3" key="1">
    <citation type="submission" date="2018-08" db="EMBL/GenBank/DDBJ databases">
        <title>A genome reference for cultivated species of the human gut microbiota.</title>
        <authorList>
            <person name="Zou Y."/>
            <person name="Xue W."/>
            <person name="Luo G."/>
        </authorList>
    </citation>
    <scope>NUCLEOTIDE SEQUENCE [LARGE SCALE GENOMIC DNA]</scope>
    <source>
        <strain evidence="2 3">AF22-21</strain>
    </source>
</reference>
<evidence type="ECO:0000313" key="3">
    <source>
        <dbReference type="Proteomes" id="UP000283295"/>
    </source>
</evidence>
<dbReference type="PANTHER" id="PTHR35902">
    <property type="entry name" value="S-LAYER DOMAIN-LIKE PROTEIN-RELATED"/>
    <property type="match status" value="1"/>
</dbReference>
<accession>A0A412ITB2</accession>
<dbReference type="AlphaFoldDB" id="A0A412ITB2"/>
<sequence>MRAILYVGCSIEGMINMMKSKLTIVKKYAVLMMTVIVCLCMQPFAMTVQASQPKVMVVDCKIVQKEIIAGQTFDLAVTIKNTGSRYIDNLKISVTSDTGDIVPAEGAGNGFLEELPNGEESTFTFRLRAADGLAEKSYKLSVVNEYDDIWGNPYSATDVIYLPVKLEQRASITDLYVDDDAVLGDSVEVIGSVNNMGAGMLYNVRVRVESNYLEENDTFIGNIDTGKSGSIDILTNASATTSETGELSNVVVTYEDKEGNETELTGKFKVTVNSPVYDNVEKIKDTTTKINKNIIIAVCIAVILIVALIAGTIRRNKRKKRILEEF</sequence>
<keyword evidence="1" id="KW-0472">Membrane</keyword>
<evidence type="ECO:0000313" key="2">
    <source>
        <dbReference type="EMBL" id="RGS43304.1"/>
    </source>
</evidence>
<protein>
    <recommendedName>
        <fullName evidence="4">CARDB domain-containing protein</fullName>
    </recommendedName>
</protein>
<evidence type="ECO:0008006" key="4">
    <source>
        <dbReference type="Google" id="ProtNLM"/>
    </source>
</evidence>